<dbReference type="Proteomes" id="UP001465976">
    <property type="component" value="Unassembled WGS sequence"/>
</dbReference>
<evidence type="ECO:0000313" key="2">
    <source>
        <dbReference type="EMBL" id="KAL0562357.1"/>
    </source>
</evidence>
<reference evidence="2 3" key="1">
    <citation type="submission" date="2024-02" db="EMBL/GenBank/DDBJ databases">
        <title>A draft genome for the cacao thread blight pathogen Marasmius crinis-equi.</title>
        <authorList>
            <person name="Cohen S.P."/>
            <person name="Baruah I.K."/>
            <person name="Amoako-Attah I."/>
            <person name="Bukari Y."/>
            <person name="Meinhardt L.W."/>
            <person name="Bailey B.A."/>
        </authorList>
    </citation>
    <scope>NUCLEOTIDE SEQUENCE [LARGE SCALE GENOMIC DNA]</scope>
    <source>
        <strain evidence="2 3">GH-76</strain>
    </source>
</reference>
<name>A0ABR3EHL2_9AGAR</name>
<evidence type="ECO:0000313" key="3">
    <source>
        <dbReference type="Proteomes" id="UP001465976"/>
    </source>
</evidence>
<dbReference type="EMBL" id="JBAHYK010006103">
    <property type="protein sequence ID" value="KAL0562357.1"/>
    <property type="molecule type" value="Genomic_DNA"/>
</dbReference>
<accession>A0ABR3EHL2</accession>
<feature type="non-terminal residue" evidence="2">
    <location>
        <position position="78"/>
    </location>
</feature>
<evidence type="ECO:0000256" key="1">
    <source>
        <dbReference type="SAM" id="MobiDB-lite"/>
    </source>
</evidence>
<feature type="compositionally biased region" description="Basic and acidic residues" evidence="1">
    <location>
        <begin position="54"/>
        <end position="63"/>
    </location>
</feature>
<feature type="region of interest" description="Disordered" evidence="1">
    <location>
        <begin position="51"/>
        <end position="78"/>
    </location>
</feature>
<protein>
    <submittedName>
        <fullName evidence="2">Uncharacterized protein</fullName>
    </submittedName>
</protein>
<organism evidence="2 3">
    <name type="scientific">Marasmius crinis-equi</name>
    <dbReference type="NCBI Taxonomy" id="585013"/>
    <lineage>
        <taxon>Eukaryota</taxon>
        <taxon>Fungi</taxon>
        <taxon>Dikarya</taxon>
        <taxon>Basidiomycota</taxon>
        <taxon>Agaricomycotina</taxon>
        <taxon>Agaricomycetes</taxon>
        <taxon>Agaricomycetidae</taxon>
        <taxon>Agaricales</taxon>
        <taxon>Marasmiineae</taxon>
        <taxon>Marasmiaceae</taxon>
        <taxon>Marasmius</taxon>
    </lineage>
</organism>
<comment type="caution">
    <text evidence="2">The sequence shown here is derived from an EMBL/GenBank/DDBJ whole genome shotgun (WGS) entry which is preliminary data.</text>
</comment>
<sequence length="78" mass="8847">SSGYPKPSLEPAAGFCCRRCPVRESIIPNRRRIPRKTQLLRQRLASCTGIASRCHSEKQGQRRPDRKTHPPRTVPAVE</sequence>
<gene>
    <name evidence="2" type="ORF">V5O48_019730</name>
</gene>
<feature type="non-terminal residue" evidence="2">
    <location>
        <position position="1"/>
    </location>
</feature>
<keyword evidence="3" id="KW-1185">Reference proteome</keyword>
<proteinExistence type="predicted"/>